<feature type="non-terminal residue" evidence="1">
    <location>
        <position position="51"/>
    </location>
</feature>
<evidence type="ECO:0000313" key="2">
    <source>
        <dbReference type="Proteomes" id="UP001479290"/>
    </source>
</evidence>
<name>A0AAW1ZBV8_CULAL</name>
<accession>A0AAW1ZBV8</accession>
<reference evidence="1 2" key="1">
    <citation type="submission" date="2024-05" db="EMBL/GenBank/DDBJ databases">
        <title>A high-quality chromosomal-level genome assembly of Topmouth culter (Culter alburnus).</title>
        <authorList>
            <person name="Zhao H."/>
        </authorList>
    </citation>
    <scope>NUCLEOTIDE SEQUENCE [LARGE SCALE GENOMIC DNA]</scope>
    <source>
        <strain evidence="1">CATC2023</strain>
        <tissue evidence="1">Muscle</tissue>
    </source>
</reference>
<proteinExistence type="predicted"/>
<dbReference type="AlphaFoldDB" id="A0AAW1ZBV8"/>
<protein>
    <submittedName>
        <fullName evidence="1">Uncharacterized protein</fullName>
    </submittedName>
</protein>
<gene>
    <name evidence="1" type="ORF">ABG768_012015</name>
</gene>
<organism evidence="1 2">
    <name type="scientific">Culter alburnus</name>
    <name type="common">Topmouth culter</name>
    <dbReference type="NCBI Taxonomy" id="194366"/>
    <lineage>
        <taxon>Eukaryota</taxon>
        <taxon>Metazoa</taxon>
        <taxon>Chordata</taxon>
        <taxon>Craniata</taxon>
        <taxon>Vertebrata</taxon>
        <taxon>Euteleostomi</taxon>
        <taxon>Actinopterygii</taxon>
        <taxon>Neopterygii</taxon>
        <taxon>Teleostei</taxon>
        <taxon>Ostariophysi</taxon>
        <taxon>Cypriniformes</taxon>
        <taxon>Xenocyprididae</taxon>
        <taxon>Xenocypridinae</taxon>
        <taxon>Culter</taxon>
    </lineage>
</organism>
<comment type="caution">
    <text evidence="1">The sequence shown here is derived from an EMBL/GenBank/DDBJ whole genome shotgun (WGS) entry which is preliminary data.</text>
</comment>
<evidence type="ECO:0000313" key="1">
    <source>
        <dbReference type="EMBL" id="KAK9957799.1"/>
    </source>
</evidence>
<keyword evidence="2" id="KW-1185">Reference proteome</keyword>
<dbReference type="Proteomes" id="UP001479290">
    <property type="component" value="Unassembled WGS sequence"/>
</dbReference>
<dbReference type="EMBL" id="JAWDJR010000019">
    <property type="protein sequence ID" value="KAK9957799.1"/>
    <property type="molecule type" value="Genomic_DNA"/>
</dbReference>
<sequence length="51" mass="5822">MSKFRPNICPSIHPRDYLDQPVAVDGSYVTNLPSETHRAQRSQDFCRCRAG</sequence>